<dbReference type="SUPFAM" id="SSF102645">
    <property type="entry name" value="CoaB-like"/>
    <property type="match status" value="1"/>
</dbReference>
<dbReference type="GO" id="GO:0003824">
    <property type="term" value="F:catalytic activity"/>
    <property type="evidence" value="ECO:0007669"/>
    <property type="project" value="UniProtKB-ARBA"/>
</dbReference>
<dbReference type="EMBL" id="VUNS01000007">
    <property type="protein sequence ID" value="MST97128.1"/>
    <property type="molecule type" value="Genomic_DNA"/>
</dbReference>
<comment type="caution">
    <text evidence="2">The sequence shown here is derived from an EMBL/GenBank/DDBJ whole genome shotgun (WGS) entry which is preliminary data.</text>
</comment>
<dbReference type="Gene3D" id="3.40.50.10300">
    <property type="entry name" value="CoaB-like"/>
    <property type="match status" value="1"/>
</dbReference>
<dbReference type="InterPro" id="IPR007085">
    <property type="entry name" value="DNA/pantothenate-metab_flavo_C"/>
</dbReference>
<dbReference type="RefSeq" id="WP_154417948.1">
    <property type="nucleotide sequence ID" value="NZ_VUNS01000007.1"/>
</dbReference>
<dbReference type="AlphaFoldDB" id="A0A844G3N4"/>
<evidence type="ECO:0000313" key="2">
    <source>
        <dbReference type="EMBL" id="MST97128.1"/>
    </source>
</evidence>
<organism evidence="2 3">
    <name type="scientific">Victivallis lenta</name>
    <dbReference type="NCBI Taxonomy" id="2606640"/>
    <lineage>
        <taxon>Bacteria</taxon>
        <taxon>Pseudomonadati</taxon>
        <taxon>Lentisphaerota</taxon>
        <taxon>Lentisphaeria</taxon>
        <taxon>Victivallales</taxon>
        <taxon>Victivallaceae</taxon>
        <taxon>Victivallis</taxon>
    </lineage>
</organism>
<keyword evidence="3" id="KW-1185">Reference proteome</keyword>
<accession>A0A844G3N4</accession>
<gene>
    <name evidence="2" type="ORF">FYJ85_08740</name>
</gene>
<protein>
    <submittedName>
        <fullName evidence="2">Phosphopantothenoylcysteine decarboxylase</fullName>
    </submittedName>
</protein>
<feature type="domain" description="DNA/pantothenate metabolism flavoprotein C-terminal" evidence="1">
    <location>
        <begin position="2"/>
        <end position="207"/>
    </location>
</feature>
<sequence length="211" mass="22577">MKVLVTAGPTREKIDAVRFLTNRSTGKMGYALAEAARDAGHEVTLVSGPVALAVPRGITLVPVESAAEMAEAVKERAPQMALVIMCAAVADYRPKLVVAGKMKKREGDLVLELERTEDILKSLGRMKPDGQLLVGFAAETDDLLANAAEKLEKKNLDWICANDVGRSDIGFGSDENCVTLLGRDGRRYGIGPDTKRAVAEAILEIVTDSGQ</sequence>
<reference evidence="2 3" key="1">
    <citation type="submission" date="2019-08" db="EMBL/GenBank/DDBJ databases">
        <title>In-depth cultivation of the pig gut microbiome towards novel bacterial diversity and tailored functional studies.</title>
        <authorList>
            <person name="Wylensek D."/>
            <person name="Hitch T.C.A."/>
            <person name="Clavel T."/>
        </authorList>
    </citation>
    <scope>NUCLEOTIDE SEQUENCE [LARGE SCALE GENOMIC DNA]</scope>
    <source>
        <strain evidence="2 3">BBE-744-WT-12</strain>
    </source>
</reference>
<dbReference type="InterPro" id="IPR035929">
    <property type="entry name" value="CoaB-like_sf"/>
</dbReference>
<dbReference type="GO" id="GO:0015937">
    <property type="term" value="P:coenzyme A biosynthetic process"/>
    <property type="evidence" value="ECO:0007669"/>
    <property type="project" value="UniProtKB-ARBA"/>
</dbReference>
<evidence type="ECO:0000259" key="1">
    <source>
        <dbReference type="Pfam" id="PF04127"/>
    </source>
</evidence>
<evidence type="ECO:0000313" key="3">
    <source>
        <dbReference type="Proteomes" id="UP000435649"/>
    </source>
</evidence>
<dbReference type="Proteomes" id="UP000435649">
    <property type="component" value="Unassembled WGS sequence"/>
</dbReference>
<name>A0A844G3N4_9BACT</name>
<dbReference type="Pfam" id="PF04127">
    <property type="entry name" value="DFP"/>
    <property type="match status" value="1"/>
</dbReference>
<proteinExistence type="predicted"/>